<dbReference type="EMBL" id="JBHTMK010000023">
    <property type="protein sequence ID" value="MFD1367350.1"/>
    <property type="molecule type" value="Genomic_DNA"/>
</dbReference>
<evidence type="ECO:0008006" key="4">
    <source>
        <dbReference type="Google" id="ProtNLM"/>
    </source>
</evidence>
<accession>A0ABW4AAX4</accession>
<proteinExistence type="predicted"/>
<dbReference type="Proteomes" id="UP001597183">
    <property type="component" value="Unassembled WGS sequence"/>
</dbReference>
<dbReference type="RefSeq" id="WP_317796022.1">
    <property type="nucleotide sequence ID" value="NZ_AP028461.1"/>
</dbReference>
<evidence type="ECO:0000256" key="1">
    <source>
        <dbReference type="SAM" id="MobiDB-lite"/>
    </source>
</evidence>
<evidence type="ECO:0000313" key="3">
    <source>
        <dbReference type="Proteomes" id="UP001597183"/>
    </source>
</evidence>
<gene>
    <name evidence="2" type="ORF">ACFQ5G_18495</name>
</gene>
<comment type="caution">
    <text evidence="2">The sequence shown here is derived from an EMBL/GenBank/DDBJ whole genome shotgun (WGS) entry which is preliminary data.</text>
</comment>
<evidence type="ECO:0000313" key="2">
    <source>
        <dbReference type="EMBL" id="MFD1367350.1"/>
    </source>
</evidence>
<keyword evidence="3" id="KW-1185">Reference proteome</keyword>
<feature type="region of interest" description="Disordered" evidence="1">
    <location>
        <begin position="145"/>
        <end position="167"/>
    </location>
</feature>
<feature type="compositionally biased region" description="Pro residues" evidence="1">
    <location>
        <begin position="156"/>
        <end position="167"/>
    </location>
</feature>
<sequence length="167" mass="18566">MDVDPYPDLEPPLSTVRAADQAAERGDYAAAIEMYVSVLAEFPTAAHRAALDEAQNHAVYEAKLGRLDALARSGRLDELTALAETDHQARRRLDRQLHQEGRADELRARAVDGDRTALYLLIRILRDRDEDDAARRVVQELAPDNVSARELAYGPKPGPWPPSMAEN</sequence>
<reference evidence="3" key="1">
    <citation type="journal article" date="2019" name="Int. J. Syst. Evol. Microbiol.">
        <title>The Global Catalogue of Microorganisms (GCM) 10K type strain sequencing project: providing services to taxonomists for standard genome sequencing and annotation.</title>
        <authorList>
            <consortium name="The Broad Institute Genomics Platform"/>
            <consortium name="The Broad Institute Genome Sequencing Center for Infectious Disease"/>
            <person name="Wu L."/>
            <person name="Ma J."/>
        </authorList>
    </citation>
    <scope>NUCLEOTIDE SEQUENCE [LARGE SCALE GENOMIC DNA]</scope>
    <source>
        <strain evidence="3">CCM 7526</strain>
    </source>
</reference>
<protein>
    <recommendedName>
        <fullName evidence="4">Tetratricopeptide repeat protein</fullName>
    </recommendedName>
</protein>
<organism evidence="2 3">
    <name type="scientific">Actinoplanes sichuanensis</name>
    <dbReference type="NCBI Taxonomy" id="512349"/>
    <lineage>
        <taxon>Bacteria</taxon>
        <taxon>Bacillati</taxon>
        <taxon>Actinomycetota</taxon>
        <taxon>Actinomycetes</taxon>
        <taxon>Micromonosporales</taxon>
        <taxon>Micromonosporaceae</taxon>
        <taxon>Actinoplanes</taxon>
    </lineage>
</organism>
<name>A0ABW4AAX4_9ACTN</name>